<dbReference type="SMART" id="SM00355">
    <property type="entry name" value="ZnF_C2H2"/>
    <property type="match status" value="22"/>
</dbReference>
<keyword evidence="6" id="KW-0805">Transcription regulation</keyword>
<keyword evidence="2" id="KW-0479">Metal-binding</keyword>
<feature type="domain" description="C2H2-type" evidence="11">
    <location>
        <begin position="930"/>
        <end position="957"/>
    </location>
</feature>
<feature type="domain" description="C2H2-type" evidence="11">
    <location>
        <begin position="787"/>
        <end position="809"/>
    </location>
</feature>
<dbReference type="InterPro" id="IPR050636">
    <property type="entry name" value="C2H2-ZF_domain-containing"/>
</dbReference>
<comment type="subcellular location">
    <subcellularLocation>
        <location evidence="1">Nucleus</location>
    </subcellularLocation>
</comment>
<evidence type="ECO:0000256" key="10">
    <source>
        <dbReference type="SAM" id="MobiDB-lite"/>
    </source>
</evidence>
<feature type="domain" description="C2H2-type" evidence="11">
    <location>
        <begin position="373"/>
        <end position="400"/>
    </location>
</feature>
<dbReference type="Pfam" id="PF00096">
    <property type="entry name" value="zf-C2H2"/>
    <property type="match status" value="7"/>
</dbReference>
<feature type="domain" description="C2H2-type" evidence="11">
    <location>
        <begin position="316"/>
        <end position="344"/>
    </location>
</feature>
<dbReference type="FunFam" id="3.30.160.60:FF:000340">
    <property type="entry name" value="zinc finger protein 473 isoform X1"/>
    <property type="match status" value="1"/>
</dbReference>
<protein>
    <submittedName>
        <fullName evidence="12">Similar to ZNF595: Zinc finger protein 595 (Homo sapiens)</fullName>
    </submittedName>
</protein>
<evidence type="ECO:0000256" key="2">
    <source>
        <dbReference type="ARBA" id="ARBA00022723"/>
    </source>
</evidence>
<evidence type="ECO:0000256" key="9">
    <source>
        <dbReference type="PROSITE-ProRule" id="PRU00042"/>
    </source>
</evidence>
<comment type="caution">
    <text evidence="12">The sequence shown here is derived from an EMBL/GenBank/DDBJ whole genome shotgun (WGS) entry which is preliminary data.</text>
</comment>
<feature type="domain" description="C2H2-type" evidence="11">
    <location>
        <begin position="1041"/>
        <end position="1068"/>
    </location>
</feature>
<feature type="domain" description="C2H2-type" evidence="11">
    <location>
        <begin position="400"/>
        <end position="424"/>
    </location>
</feature>
<dbReference type="Proteomes" id="UP000786811">
    <property type="component" value="Unassembled WGS sequence"/>
</dbReference>
<keyword evidence="13" id="KW-1185">Reference proteome</keyword>
<dbReference type="GO" id="GO:0008270">
    <property type="term" value="F:zinc ion binding"/>
    <property type="evidence" value="ECO:0007669"/>
    <property type="project" value="UniProtKB-KW"/>
</dbReference>
<evidence type="ECO:0000256" key="4">
    <source>
        <dbReference type="ARBA" id="ARBA00022771"/>
    </source>
</evidence>
<name>A0A8J2HH93_COTCN</name>
<dbReference type="PANTHER" id="PTHR47772">
    <property type="entry name" value="ZINC FINGER PROTEIN 200"/>
    <property type="match status" value="1"/>
</dbReference>
<feature type="domain" description="C2H2-type" evidence="11">
    <location>
        <begin position="816"/>
        <end position="843"/>
    </location>
</feature>
<evidence type="ECO:0000256" key="7">
    <source>
        <dbReference type="ARBA" id="ARBA00023163"/>
    </source>
</evidence>
<reference evidence="12" key="1">
    <citation type="submission" date="2021-04" db="EMBL/GenBank/DDBJ databases">
        <authorList>
            <person name="Chebbi M.A.C M."/>
        </authorList>
    </citation>
    <scope>NUCLEOTIDE SEQUENCE</scope>
</reference>
<proteinExistence type="predicted"/>
<dbReference type="PROSITE" id="PS00028">
    <property type="entry name" value="ZINC_FINGER_C2H2_1"/>
    <property type="match status" value="15"/>
</dbReference>
<keyword evidence="3" id="KW-0677">Repeat</keyword>
<evidence type="ECO:0000256" key="6">
    <source>
        <dbReference type="ARBA" id="ARBA00023015"/>
    </source>
</evidence>
<feature type="domain" description="C2H2-type" evidence="11">
    <location>
        <begin position="1156"/>
        <end position="1183"/>
    </location>
</feature>
<feature type="compositionally biased region" description="Polar residues" evidence="10">
    <location>
        <begin position="773"/>
        <end position="783"/>
    </location>
</feature>
<evidence type="ECO:0000256" key="8">
    <source>
        <dbReference type="ARBA" id="ARBA00023242"/>
    </source>
</evidence>
<accession>A0A8J2HH93</accession>
<sequence>MLPKKILCRLRSNDDNFLFLNRTRNQILNLKVKIFYPEKMYSGEVILVSDEDSEVEVLNNTSSANKNLNANITTRSQIIFNSSKSINKESYKLKTNDDDKFVSDDDYHNRLMQELSNVLALSNFNFDHQNSCPSTPDTDVPEPSYKNIFVSEDNQSNDLKDGNHIQILKVESLSKWEGQYTDNQSEHFFLPVDDESSGKKLKEKNQTTRHELDILNKYLPVVQLKKVSLPDNNIHSENFNKKQLQIDNTNANNVMNEKVAVEMSHANNDDQKYHIKKIHTKKTPFVFSHPPYTFAGATSRDVKRLSKKERIKNKYYKCTFCNFKTVTLRCFNNHLRRFHNDKAPYTCTECSYSSTNLRALNIHINHHFAKETYRCSQCTYSTACSNELLSHIEIHKSKEYRCNICRTLFSKQENFSKHKLDNHTVFPFNQTAKCEFCEDQFTNKYNKKLHLMTHENKKFRKCNRCIYMTLSVKQFKKHMDKHKFNRLFICNDCSKSFPLKKLLVQHSWGRREGDVFDCMSAHPIIKMFTLVDDMMKYPCDGIENVIKISNFNNNGINMNYDYTEHINSATDTQFQPPSNTEPTLTENINYISTSYELLGSQNDAYLNSYQTQPVQNLISIEQNEQNIIPIIPEFSYPNVNLMPTIPINDYALVPCYYLVVPEDGLVAPPIIPVNTIPEQVPVRFEDRSNFVMVNVDNELEKTNGNFIYLNNVVASNAQNLLSQENEVIDTCQTSVADFPSCELPTDSVDKSVSLESSLNIEDQETPDAFISSHPESGSQSQATEKSHPCKICKRKFNSLNQLEIHMGIHDVGDKLFNCSVCHVNFHQFHLLKRHMRIHKSTETFTCEICSTKFEWAEFLEQHKKRCNDAKKPYHVCSVCQMKLSSLLKLKQHMRTHKEKQTHECSVCKKKFIWPSLLNVHMRIHTGDKRYECDICHVKFTAACNMKKHKLTHTGEKPFQCDICQAKFTRSISLTQHKATHTSRTEECEICKSKFRGPWNLKRHMRIHTDEKPFKCDECQSTFSQKFYLSKHIRLHYNKKTYECDYCKMKLSQKYCLIRHMKIHAGSSAYKCDECHKKFHSIRGLSHHKSVHTGEVPFECDVCKKKFLKLKHLLKHENIHKTKKMYHCDICNAGFNQVGHVAVHKIRHHESQPSQDFKCKFCDESFKSSYFLKLHLKNHKNEKYFYCNICLYKTRWPISIKVHTQNHSKPGLYICYECGRSSKRKILLLQHRKKFHSS</sequence>
<dbReference type="FunFam" id="3.30.160.60:FF:000557">
    <property type="entry name" value="zinc finger and SCAN domain-containing protein 29"/>
    <property type="match status" value="1"/>
</dbReference>
<feature type="domain" description="C2H2-type" evidence="11">
    <location>
        <begin position="985"/>
        <end position="1012"/>
    </location>
</feature>
<dbReference type="EMBL" id="CAJNRD030001119">
    <property type="protein sequence ID" value="CAG5090217.1"/>
    <property type="molecule type" value="Genomic_DNA"/>
</dbReference>
<feature type="region of interest" description="Disordered" evidence="10">
    <location>
        <begin position="767"/>
        <end position="786"/>
    </location>
</feature>
<evidence type="ECO:0000256" key="1">
    <source>
        <dbReference type="ARBA" id="ARBA00004123"/>
    </source>
</evidence>
<evidence type="ECO:0000313" key="13">
    <source>
        <dbReference type="Proteomes" id="UP000786811"/>
    </source>
</evidence>
<feature type="domain" description="C2H2-type" evidence="11">
    <location>
        <begin position="345"/>
        <end position="372"/>
    </location>
</feature>
<dbReference type="AlphaFoldDB" id="A0A8J2HH93"/>
<keyword evidence="8" id="KW-0539">Nucleus</keyword>
<keyword evidence="7" id="KW-0804">Transcription</keyword>
<dbReference type="PROSITE" id="PS50157">
    <property type="entry name" value="ZINC_FINGER_C2H2_2"/>
    <property type="match status" value="20"/>
</dbReference>
<dbReference type="OrthoDB" id="9936054at2759"/>
<evidence type="ECO:0000313" key="12">
    <source>
        <dbReference type="EMBL" id="CAG5090217.1"/>
    </source>
</evidence>
<feature type="domain" description="C2H2-type" evidence="11">
    <location>
        <begin position="958"/>
        <end position="985"/>
    </location>
</feature>
<feature type="domain" description="C2H2-type" evidence="11">
    <location>
        <begin position="1013"/>
        <end position="1040"/>
    </location>
</feature>
<gene>
    <name evidence="12" type="ORF">HICCMSTLAB_LOCUS5538</name>
</gene>
<feature type="domain" description="C2H2-type" evidence="11">
    <location>
        <begin position="902"/>
        <end position="929"/>
    </location>
</feature>
<feature type="domain" description="C2H2-type" evidence="11">
    <location>
        <begin position="844"/>
        <end position="872"/>
    </location>
</feature>
<feature type="domain" description="C2H2-type" evidence="11">
    <location>
        <begin position="874"/>
        <end position="901"/>
    </location>
</feature>
<dbReference type="InterPro" id="IPR013087">
    <property type="entry name" value="Znf_C2H2_type"/>
</dbReference>
<keyword evidence="5" id="KW-0862">Zinc</keyword>
<keyword evidence="4 9" id="KW-0863">Zinc-finger</keyword>
<feature type="domain" description="C2H2-type" evidence="11">
    <location>
        <begin position="432"/>
        <end position="459"/>
    </location>
</feature>
<evidence type="ECO:0000256" key="5">
    <source>
        <dbReference type="ARBA" id="ARBA00022833"/>
    </source>
</evidence>
<feature type="domain" description="C2H2-type" evidence="11">
    <location>
        <begin position="1125"/>
        <end position="1152"/>
    </location>
</feature>
<feature type="domain" description="C2H2-type" evidence="11">
    <location>
        <begin position="1069"/>
        <end position="1096"/>
    </location>
</feature>
<dbReference type="Gene3D" id="3.30.160.60">
    <property type="entry name" value="Classic Zinc Finger"/>
    <property type="match status" value="15"/>
</dbReference>
<feature type="domain" description="C2H2-type" evidence="11">
    <location>
        <begin position="1212"/>
        <end position="1237"/>
    </location>
</feature>
<evidence type="ECO:0000256" key="3">
    <source>
        <dbReference type="ARBA" id="ARBA00022737"/>
    </source>
</evidence>
<dbReference type="FunFam" id="3.30.160.60:FF:000624">
    <property type="entry name" value="zinc finger protein 697"/>
    <property type="match status" value="1"/>
</dbReference>
<evidence type="ECO:0000259" key="11">
    <source>
        <dbReference type="PROSITE" id="PS50157"/>
    </source>
</evidence>
<dbReference type="InterPro" id="IPR036236">
    <property type="entry name" value="Znf_C2H2_sf"/>
</dbReference>
<dbReference type="PANTHER" id="PTHR47772:SF13">
    <property type="entry name" value="GASTRULA ZINC FINGER PROTEIN XLCGF49.1-LIKE-RELATED"/>
    <property type="match status" value="1"/>
</dbReference>
<dbReference type="SUPFAM" id="SSF57667">
    <property type="entry name" value="beta-beta-alpha zinc fingers"/>
    <property type="match status" value="10"/>
</dbReference>
<organism evidence="12 13">
    <name type="scientific">Cotesia congregata</name>
    <name type="common">Parasitoid wasp</name>
    <name type="synonym">Apanteles congregatus</name>
    <dbReference type="NCBI Taxonomy" id="51543"/>
    <lineage>
        <taxon>Eukaryota</taxon>
        <taxon>Metazoa</taxon>
        <taxon>Ecdysozoa</taxon>
        <taxon>Arthropoda</taxon>
        <taxon>Hexapoda</taxon>
        <taxon>Insecta</taxon>
        <taxon>Pterygota</taxon>
        <taxon>Neoptera</taxon>
        <taxon>Endopterygota</taxon>
        <taxon>Hymenoptera</taxon>
        <taxon>Apocrita</taxon>
        <taxon>Ichneumonoidea</taxon>
        <taxon>Braconidae</taxon>
        <taxon>Microgastrinae</taxon>
        <taxon>Cotesia</taxon>
    </lineage>
</organism>
<dbReference type="GO" id="GO:0005634">
    <property type="term" value="C:nucleus"/>
    <property type="evidence" value="ECO:0007669"/>
    <property type="project" value="UniProtKB-SubCell"/>
</dbReference>
<feature type="domain" description="C2H2-type" evidence="11">
    <location>
        <begin position="1097"/>
        <end position="1124"/>
    </location>
</feature>